<reference evidence="2 3" key="1">
    <citation type="journal article" date="2020" name="ISME J.">
        <title>Uncovering the hidden diversity of litter-decomposition mechanisms in mushroom-forming fungi.</title>
        <authorList>
            <person name="Floudas D."/>
            <person name="Bentzer J."/>
            <person name="Ahren D."/>
            <person name="Johansson T."/>
            <person name="Persson P."/>
            <person name="Tunlid A."/>
        </authorList>
    </citation>
    <scope>NUCLEOTIDE SEQUENCE [LARGE SCALE GENOMIC DNA]</scope>
    <source>
        <strain evidence="2 3">CBS 291.85</strain>
    </source>
</reference>
<protein>
    <submittedName>
        <fullName evidence="2">Uncharacterized protein</fullName>
    </submittedName>
</protein>
<keyword evidence="3" id="KW-1185">Reference proteome</keyword>
<dbReference type="OrthoDB" id="3643at2759"/>
<feature type="compositionally biased region" description="Low complexity" evidence="1">
    <location>
        <begin position="259"/>
        <end position="278"/>
    </location>
</feature>
<feature type="region of interest" description="Disordered" evidence="1">
    <location>
        <begin position="258"/>
        <end position="311"/>
    </location>
</feature>
<dbReference type="GO" id="GO:0017168">
    <property type="term" value="F:5-oxoprolinase (ATP-hydrolyzing) activity"/>
    <property type="evidence" value="ECO:0007669"/>
    <property type="project" value="TreeGrafter"/>
</dbReference>
<evidence type="ECO:0000256" key="1">
    <source>
        <dbReference type="SAM" id="MobiDB-lite"/>
    </source>
</evidence>
<dbReference type="InterPro" id="IPR045079">
    <property type="entry name" value="Oxoprolinase-like"/>
</dbReference>
<comment type="caution">
    <text evidence="2">The sequence shown here is derived from an EMBL/GenBank/DDBJ whole genome shotgun (WGS) entry which is preliminary data.</text>
</comment>
<organism evidence="2 3">
    <name type="scientific">Tetrapyrgos nigripes</name>
    <dbReference type="NCBI Taxonomy" id="182062"/>
    <lineage>
        <taxon>Eukaryota</taxon>
        <taxon>Fungi</taxon>
        <taxon>Dikarya</taxon>
        <taxon>Basidiomycota</taxon>
        <taxon>Agaricomycotina</taxon>
        <taxon>Agaricomycetes</taxon>
        <taxon>Agaricomycetidae</taxon>
        <taxon>Agaricales</taxon>
        <taxon>Marasmiineae</taxon>
        <taxon>Marasmiaceae</taxon>
        <taxon>Tetrapyrgos</taxon>
    </lineage>
</organism>
<accession>A0A8H5CVN2</accession>
<dbReference type="PANTHER" id="PTHR11365:SF2">
    <property type="entry name" value="5-OXOPROLINASE"/>
    <property type="match status" value="1"/>
</dbReference>
<dbReference type="PANTHER" id="PTHR11365">
    <property type="entry name" value="5-OXOPROLINASE RELATED"/>
    <property type="match status" value="1"/>
</dbReference>
<evidence type="ECO:0000313" key="3">
    <source>
        <dbReference type="Proteomes" id="UP000559256"/>
    </source>
</evidence>
<feature type="compositionally biased region" description="Polar residues" evidence="1">
    <location>
        <begin position="301"/>
        <end position="311"/>
    </location>
</feature>
<dbReference type="Proteomes" id="UP000559256">
    <property type="component" value="Unassembled WGS sequence"/>
</dbReference>
<dbReference type="AlphaFoldDB" id="A0A8H5CVN2"/>
<name>A0A8H5CVN2_9AGAR</name>
<sequence>MDTTAVGYIFTHLFDIYYTSFSPSSSSLTCPGPTPYPDFNVIPPAPFPYLNTNNPHVPHPSCNVVLTPAKYGIEGRVTYESVRGVGGWRGPLSHCDYIRLSTTIATNALLKPKGTCHSFSLSVALINNQFRPKIVAERVTLVAYTKGPGEVVRDVGGEVEGYSEARPARHQTIPPNTFTPQATVLSPSSLRTSTQPQDKRLVASIAREVGFTQVSQSAQLVPMTKLVLRGVGCTADAYLNPILHQYLNDLLSGFDAHSCKGSRSSTSSASSSSGSKSTGRGDKREKEGTRKPQVELMSPTEAWSTQTDLAG</sequence>
<gene>
    <name evidence="2" type="ORF">D9758_014653</name>
</gene>
<dbReference type="EMBL" id="JAACJM010000087">
    <property type="protein sequence ID" value="KAF5348189.1"/>
    <property type="molecule type" value="Genomic_DNA"/>
</dbReference>
<dbReference type="GO" id="GO:0005829">
    <property type="term" value="C:cytosol"/>
    <property type="evidence" value="ECO:0007669"/>
    <property type="project" value="TreeGrafter"/>
</dbReference>
<dbReference type="GO" id="GO:0006749">
    <property type="term" value="P:glutathione metabolic process"/>
    <property type="evidence" value="ECO:0007669"/>
    <property type="project" value="TreeGrafter"/>
</dbReference>
<feature type="compositionally biased region" description="Basic and acidic residues" evidence="1">
    <location>
        <begin position="279"/>
        <end position="293"/>
    </location>
</feature>
<evidence type="ECO:0000313" key="2">
    <source>
        <dbReference type="EMBL" id="KAF5348189.1"/>
    </source>
</evidence>
<proteinExistence type="predicted"/>